<keyword evidence="1 2" id="KW-0238">DNA-binding</keyword>
<keyword evidence="5" id="KW-1185">Reference proteome</keyword>
<name>A0ABP7SSE5_9PSEU</name>
<dbReference type="InterPro" id="IPR050109">
    <property type="entry name" value="HTH-type_TetR-like_transc_reg"/>
</dbReference>
<evidence type="ECO:0000259" key="3">
    <source>
        <dbReference type="PROSITE" id="PS50977"/>
    </source>
</evidence>
<dbReference type="SUPFAM" id="SSF46689">
    <property type="entry name" value="Homeodomain-like"/>
    <property type="match status" value="1"/>
</dbReference>
<dbReference type="PANTHER" id="PTHR30055">
    <property type="entry name" value="HTH-TYPE TRANSCRIPTIONAL REGULATOR RUTR"/>
    <property type="match status" value="1"/>
</dbReference>
<feature type="DNA-binding region" description="H-T-H motif" evidence="2">
    <location>
        <begin position="24"/>
        <end position="43"/>
    </location>
</feature>
<dbReference type="RefSeq" id="WP_344877584.1">
    <property type="nucleotide sequence ID" value="NZ_BAABAL010000017.1"/>
</dbReference>
<dbReference type="PANTHER" id="PTHR30055:SF219">
    <property type="entry name" value="TRANSCRIPTIONAL REGULATORY PROTEIN"/>
    <property type="match status" value="1"/>
</dbReference>
<dbReference type="InterPro" id="IPR009057">
    <property type="entry name" value="Homeodomain-like_sf"/>
</dbReference>
<accession>A0ABP7SSE5</accession>
<dbReference type="Gene3D" id="1.10.357.10">
    <property type="entry name" value="Tetracycline Repressor, domain 2"/>
    <property type="match status" value="1"/>
</dbReference>
<dbReference type="Pfam" id="PF00440">
    <property type="entry name" value="TetR_N"/>
    <property type="match status" value="1"/>
</dbReference>
<dbReference type="PRINTS" id="PR00455">
    <property type="entry name" value="HTHTETR"/>
</dbReference>
<evidence type="ECO:0000256" key="2">
    <source>
        <dbReference type="PROSITE-ProRule" id="PRU00335"/>
    </source>
</evidence>
<gene>
    <name evidence="4" type="ORF">GCM10022247_43340</name>
</gene>
<evidence type="ECO:0000313" key="4">
    <source>
        <dbReference type="EMBL" id="GAA4015738.1"/>
    </source>
</evidence>
<evidence type="ECO:0000256" key="1">
    <source>
        <dbReference type="ARBA" id="ARBA00023125"/>
    </source>
</evidence>
<dbReference type="Proteomes" id="UP001501747">
    <property type="component" value="Unassembled WGS sequence"/>
</dbReference>
<dbReference type="InterPro" id="IPR001647">
    <property type="entry name" value="HTH_TetR"/>
</dbReference>
<proteinExistence type="predicted"/>
<reference evidence="5" key="1">
    <citation type="journal article" date="2019" name="Int. J. Syst. Evol. Microbiol.">
        <title>The Global Catalogue of Microorganisms (GCM) 10K type strain sequencing project: providing services to taxonomists for standard genome sequencing and annotation.</title>
        <authorList>
            <consortium name="The Broad Institute Genomics Platform"/>
            <consortium name="The Broad Institute Genome Sequencing Center for Infectious Disease"/>
            <person name="Wu L."/>
            <person name="Ma J."/>
        </authorList>
    </citation>
    <scope>NUCLEOTIDE SEQUENCE [LARGE SCALE GENOMIC DNA]</scope>
    <source>
        <strain evidence="5">JCM 17342</strain>
    </source>
</reference>
<protein>
    <submittedName>
        <fullName evidence="4">TetR/AcrR family transcriptional regulator</fullName>
    </submittedName>
</protein>
<sequence>MGHREDLLAGAKQCLYERGYARTTARDIVAVSGANLASIGYHFGSKEALLTAALIEATEEWAAAVATMWAPDPEASFIERFESLWKAVVASLAEHRNLWVSTFEALNQAERLPELKERLAGDVEHARVAFSFAGLFGPAPAPSPASSPPAAPEAADRAVGAFYVALMQGLMVQRLLDPERAPTGEDLALALRTIIERAAPPPAPQPPE</sequence>
<comment type="caution">
    <text evidence="4">The sequence shown here is derived from an EMBL/GenBank/DDBJ whole genome shotgun (WGS) entry which is preliminary data.</text>
</comment>
<feature type="domain" description="HTH tetR-type" evidence="3">
    <location>
        <begin position="1"/>
        <end position="61"/>
    </location>
</feature>
<evidence type="ECO:0000313" key="5">
    <source>
        <dbReference type="Proteomes" id="UP001501747"/>
    </source>
</evidence>
<dbReference type="PROSITE" id="PS50977">
    <property type="entry name" value="HTH_TETR_2"/>
    <property type="match status" value="1"/>
</dbReference>
<organism evidence="4 5">
    <name type="scientific">Allokutzneria multivorans</name>
    <dbReference type="NCBI Taxonomy" id="1142134"/>
    <lineage>
        <taxon>Bacteria</taxon>
        <taxon>Bacillati</taxon>
        <taxon>Actinomycetota</taxon>
        <taxon>Actinomycetes</taxon>
        <taxon>Pseudonocardiales</taxon>
        <taxon>Pseudonocardiaceae</taxon>
        <taxon>Allokutzneria</taxon>
    </lineage>
</organism>
<dbReference type="EMBL" id="BAABAL010000017">
    <property type="protein sequence ID" value="GAA4015738.1"/>
    <property type="molecule type" value="Genomic_DNA"/>
</dbReference>